<protein>
    <recommendedName>
        <fullName evidence="2">Scytalone dehydratase-like protein Arp1 N-terminal domain-containing protein</fullName>
    </recommendedName>
</protein>
<gene>
    <name evidence="3" type="ORF">TGAM01_v202968</name>
</gene>
<dbReference type="AlphaFoldDB" id="A0A2P4ZVZ3"/>
<accession>A0A2P4ZVZ3</accession>
<sequence>MILFPVLLAAIIPVCYRQAMAGKVVTTVVRVGDISYYMHPLALSNAQRGLLAFDRDTLAEACTMLTIYGQFPTTSELQTILDDFETKDDVWTRDFIGTIVIQTPEIDRKLTEDEMNIVRSLGASDIRLFLNGVPGAQLPQGPYFLHYGQLHQAYRLYPDTADAFIVSTILDHLDGFRSLDASAYGEQFPSALTVAVPSRLYYTKSSEKPYAGLRIAIKDIIDLKGLKTGASSRALGMAN</sequence>
<evidence type="ECO:0000313" key="4">
    <source>
        <dbReference type="Proteomes" id="UP000054821"/>
    </source>
</evidence>
<dbReference type="InterPro" id="IPR058329">
    <property type="entry name" value="Arp1_N"/>
</dbReference>
<keyword evidence="4" id="KW-1185">Reference proteome</keyword>
<dbReference type="RefSeq" id="XP_024406215.1">
    <property type="nucleotide sequence ID" value="XM_024549100.1"/>
</dbReference>
<dbReference type="EMBL" id="JPDN02000007">
    <property type="protein sequence ID" value="PON28474.1"/>
    <property type="molecule type" value="Genomic_DNA"/>
</dbReference>
<reference evidence="3 4" key="1">
    <citation type="journal article" date="2016" name="Genome Announc.">
        <title>Draft Whole-Genome Sequence of Trichoderma gamsii T6085, a Promising Biocontrol Agent of Fusarium Head Blight on Wheat.</title>
        <authorList>
            <person name="Baroncelli R."/>
            <person name="Zapparata A."/>
            <person name="Piaggeschi G."/>
            <person name="Sarrocco S."/>
            <person name="Vannacci G."/>
        </authorList>
    </citation>
    <scope>NUCLEOTIDE SEQUENCE [LARGE SCALE GENOMIC DNA]</scope>
    <source>
        <strain evidence="3 4">T6085</strain>
    </source>
</reference>
<dbReference type="STRING" id="398673.A0A2P4ZVZ3"/>
<evidence type="ECO:0000256" key="1">
    <source>
        <dbReference type="SAM" id="SignalP"/>
    </source>
</evidence>
<comment type="caution">
    <text evidence="3">The sequence shown here is derived from an EMBL/GenBank/DDBJ whole genome shotgun (WGS) entry which is preliminary data.</text>
</comment>
<evidence type="ECO:0000313" key="3">
    <source>
        <dbReference type="EMBL" id="PON28474.1"/>
    </source>
</evidence>
<organism evidence="3 4">
    <name type="scientific">Trichoderma gamsii</name>
    <dbReference type="NCBI Taxonomy" id="398673"/>
    <lineage>
        <taxon>Eukaryota</taxon>
        <taxon>Fungi</taxon>
        <taxon>Dikarya</taxon>
        <taxon>Ascomycota</taxon>
        <taxon>Pezizomycotina</taxon>
        <taxon>Sordariomycetes</taxon>
        <taxon>Hypocreomycetidae</taxon>
        <taxon>Hypocreales</taxon>
        <taxon>Hypocreaceae</taxon>
        <taxon>Trichoderma</taxon>
    </lineage>
</organism>
<name>A0A2P4ZVZ3_9HYPO</name>
<feature type="domain" description="Scytalone dehydratase-like protein Arp1 N-terminal" evidence="2">
    <location>
        <begin position="71"/>
        <end position="157"/>
    </location>
</feature>
<proteinExistence type="predicted"/>
<feature type="signal peptide" evidence="1">
    <location>
        <begin position="1"/>
        <end position="21"/>
    </location>
</feature>
<dbReference type="Proteomes" id="UP000054821">
    <property type="component" value="Unassembled WGS sequence"/>
</dbReference>
<keyword evidence="1" id="KW-0732">Signal</keyword>
<dbReference type="Pfam" id="PF26053">
    <property type="entry name" value="DUF8016"/>
    <property type="match status" value="1"/>
</dbReference>
<dbReference type="GeneID" id="36347432"/>
<evidence type="ECO:0000259" key="2">
    <source>
        <dbReference type="Pfam" id="PF26053"/>
    </source>
</evidence>
<feature type="chain" id="PRO_5015198425" description="Scytalone dehydratase-like protein Arp1 N-terminal domain-containing protein" evidence="1">
    <location>
        <begin position="22"/>
        <end position="239"/>
    </location>
</feature>